<feature type="domain" description="Rab3GAP regulatory subunit C-terminal" evidence="7">
    <location>
        <begin position="947"/>
        <end position="1319"/>
    </location>
</feature>
<dbReference type="InterPro" id="IPR026059">
    <property type="entry name" value="Rab3GAP2"/>
</dbReference>
<name>A0A7E4VNC6_PANRE</name>
<dbReference type="PANTHER" id="PTHR12472:SF0">
    <property type="entry name" value="RAB3 GTPASE-ACTIVATING PROTEIN NON-CATALYTIC SUBUNIT"/>
    <property type="match status" value="1"/>
</dbReference>
<reference evidence="8" key="1">
    <citation type="journal article" date="2013" name="Genetics">
        <title>The draft genome and transcriptome of Panagrellus redivivus are shaped by the harsh demands of a free-living lifestyle.</title>
        <authorList>
            <person name="Srinivasan J."/>
            <person name="Dillman A.R."/>
            <person name="Macchietto M.G."/>
            <person name="Heikkinen L."/>
            <person name="Lakso M."/>
            <person name="Fracchia K.M."/>
            <person name="Antoshechkin I."/>
            <person name="Mortazavi A."/>
            <person name="Wong G."/>
            <person name="Sternberg P.W."/>
        </authorList>
    </citation>
    <scope>NUCLEOTIDE SEQUENCE [LARGE SCALE GENOMIC DNA]</scope>
    <source>
        <strain evidence="8">MT8872</strain>
    </source>
</reference>
<evidence type="ECO:0000259" key="7">
    <source>
        <dbReference type="Pfam" id="PF14656"/>
    </source>
</evidence>
<evidence type="ECO:0000256" key="3">
    <source>
        <dbReference type="ARBA" id="ARBA00022468"/>
    </source>
</evidence>
<comment type="subcellular location">
    <subcellularLocation>
        <location evidence="1">Cytoplasm</location>
    </subcellularLocation>
</comment>
<keyword evidence="8" id="KW-1185">Reference proteome</keyword>
<proteinExistence type="inferred from homology"/>
<evidence type="ECO:0000256" key="2">
    <source>
        <dbReference type="ARBA" id="ARBA00008153"/>
    </source>
</evidence>
<dbReference type="GO" id="GO:0005096">
    <property type="term" value="F:GTPase activator activity"/>
    <property type="evidence" value="ECO:0007669"/>
    <property type="project" value="UniProtKB-KW"/>
</dbReference>
<evidence type="ECO:0000256" key="4">
    <source>
        <dbReference type="ARBA" id="ARBA00022490"/>
    </source>
</evidence>
<dbReference type="Proteomes" id="UP000492821">
    <property type="component" value="Unassembled WGS sequence"/>
</dbReference>
<organism evidence="8 9">
    <name type="scientific">Panagrellus redivivus</name>
    <name type="common">Microworm</name>
    <dbReference type="NCBI Taxonomy" id="6233"/>
    <lineage>
        <taxon>Eukaryota</taxon>
        <taxon>Metazoa</taxon>
        <taxon>Ecdysozoa</taxon>
        <taxon>Nematoda</taxon>
        <taxon>Chromadorea</taxon>
        <taxon>Rhabditida</taxon>
        <taxon>Tylenchina</taxon>
        <taxon>Panagrolaimomorpha</taxon>
        <taxon>Panagrolaimoidea</taxon>
        <taxon>Panagrolaimidae</taxon>
        <taxon>Panagrellus</taxon>
    </lineage>
</organism>
<evidence type="ECO:0000313" key="8">
    <source>
        <dbReference type="Proteomes" id="UP000492821"/>
    </source>
</evidence>
<dbReference type="Pfam" id="PF14656">
    <property type="entry name" value="RAB3GAP2_C"/>
    <property type="match status" value="1"/>
</dbReference>
<dbReference type="PANTHER" id="PTHR12472">
    <property type="entry name" value="RAB3-GAP REGULATORY DOMAIN"/>
    <property type="match status" value="1"/>
</dbReference>
<dbReference type="InterPro" id="IPR032839">
    <property type="entry name" value="RAB3GAP_N"/>
</dbReference>
<keyword evidence="4" id="KW-0963">Cytoplasm</keyword>
<dbReference type="Pfam" id="PF14655">
    <property type="entry name" value="RAB3GAP2_N"/>
    <property type="match status" value="1"/>
</dbReference>
<feature type="compositionally biased region" description="Polar residues" evidence="5">
    <location>
        <begin position="70"/>
        <end position="79"/>
    </location>
</feature>
<dbReference type="GO" id="GO:0005737">
    <property type="term" value="C:cytoplasm"/>
    <property type="evidence" value="ECO:0007669"/>
    <property type="project" value="UniProtKB-SubCell"/>
</dbReference>
<comment type="similarity">
    <text evidence="2">Belongs to the Rab3-GAP regulatory subunit family.</text>
</comment>
<dbReference type="WBParaSite" id="Pan_g23034.t1">
    <property type="protein sequence ID" value="Pan_g23034.t1"/>
    <property type="gene ID" value="Pan_g23034"/>
</dbReference>
<evidence type="ECO:0000256" key="5">
    <source>
        <dbReference type="SAM" id="MobiDB-lite"/>
    </source>
</evidence>
<feature type="domain" description="Rab3-GAP regulatory subunit N-terminal" evidence="6">
    <location>
        <begin position="90"/>
        <end position="494"/>
    </location>
</feature>
<evidence type="ECO:0000256" key="1">
    <source>
        <dbReference type="ARBA" id="ARBA00004496"/>
    </source>
</evidence>
<dbReference type="InterPro" id="IPR029257">
    <property type="entry name" value="RAB3GAP2_C"/>
</dbReference>
<reference evidence="9" key="2">
    <citation type="submission" date="2020-10" db="UniProtKB">
        <authorList>
            <consortium name="WormBaseParasite"/>
        </authorList>
    </citation>
    <scope>IDENTIFICATION</scope>
</reference>
<evidence type="ECO:0000313" key="9">
    <source>
        <dbReference type="WBParaSite" id="Pan_g23034.t1"/>
    </source>
</evidence>
<protein>
    <submittedName>
        <fullName evidence="9">RAB3GAP2_N domain-containing protein</fullName>
    </submittedName>
</protein>
<feature type="region of interest" description="Disordered" evidence="5">
    <location>
        <begin position="50"/>
        <end position="79"/>
    </location>
</feature>
<keyword evidence="3" id="KW-0343">GTPase activation</keyword>
<accession>A0A7E4VNC6</accession>
<evidence type="ECO:0000259" key="6">
    <source>
        <dbReference type="Pfam" id="PF14655"/>
    </source>
</evidence>
<sequence length="1359" mass="153657">MWCSLHESATLVPEQITRVNAFLTEDGPIVKASGQKRYEAGDDDSIMSEVEDAEKPAGVDSWTPTPMEVDSSQPSDADTNLVRSADDSRWLTQTLFGASNTLDVMAYAYTNRIVVLVRPPNHTKYEVSAMIHVTDNINPEEDYITCIHVLPVASTRKSETTAYDWTCVIVALSNGFVNFYTERGIFIYFEQVAHGFISNVRFGASSLKSKQSLVFLSRDRLAVIDGGSLFKVLCKARMAVARNEGKTIAEISGGLSLVARNLRFHGVRRIFDFALIGPSRYDFFEQLVDVCMKDPHRRIEYATPRVDNYFLLSRNMFGAFVHHDFYTVSTSTMDAVNDMAAILTAKVTSYVPSVGFRSFFGLGTSKRDLPNKNPVNSAKQETATIRQLCIDNGRLGDRVFVAGGGWKIMAVADDSARILVLDTETRRIVRIFKGYRNARCAFVEASGTVKDHQKELRALFLVIFAPKRGLLEVWAMQNGPRVSAFNVDPRGRLLSLPDRDDGILGRPVDGNALYRQTVSGAIFVDSDGHVFTLVAPFRLAARGAHEVTMHDENLIREFTTLKFVNTAEENTIDLEKLTTFVTALKTFPYKKKSVEAITRSRHFSVDSILATMTALLKVTAEQIDTAMKPNPENLSFYRHLQLMINIIKLYKLLRNHWQREALHSFEKSLEDLKLVESEIEAANLHLLHEASSGTTFTMPPLPSLRMFIDQFDLNVTVGSVDTPIDELPFAPKEASGKEAVLIAIFAPFIFGNVDQGELLDEVLPMLGCSKEAFIVHIVEFWLITKNTHPLDFTDRIVHLLRQISSTITRTVLLDIEGRVKESTNVLAGYCLLTAIRALHRWEIAERGIEADTDAGVDAFDVDDEWEQMDEYVEYCDLLARHLVTLSLIAALPSPQVVSLKGLCDKGPGYYREKVGAWYATTKDLPYDRFIYLINKDVPEVVILTLPERLLDALVYALPKTLLANFLLVDCVWEATSFWYRDESRRAASLTNATILLQNLNLAPRLQHGTALMLWDTFVVNPFRALYRHFNSNDGQPPKDPGIRRNVLVAEVDLLEFVSAVERLLRAMIYALTDLENQPALDVVEDDFVKRLMDYVFLRPNSTATNRLHRATLVEMAAKHKPVTHSMALNHLHLVVATKLRLMCSIQIAPAYLFDTQGRRALFEPLQSHPLVPLARVESRLIAGRQRFLEECITNVVANESTDVDLHDFWRIVMELAEDWELDTENLRIREAVVLYEHGLDNKVIPVTIMKKVELAHAMIPIIIGRVRHFLNETPTLYREIERRHVASRTTLDYVQSFDDAPMPSFEVKPDHTNRLISQAKQLFQYAKPDDNAVKNKLRILSDLVAINVFLVEWQKRGNK</sequence>